<keyword evidence="3" id="KW-1185">Reference proteome</keyword>
<feature type="transmembrane region" description="Helical" evidence="1">
    <location>
        <begin position="76"/>
        <end position="100"/>
    </location>
</feature>
<sequence length="238" mass="26410">MTDSRFEQLVNLYLDKEISPEGFAALKKELASSAERRATFQQYRSLRAAESQIIRDSYVPDPADDIIPEPSRSQKLFAYLTQIGGMAAAVALSVGAFIYVTRSDSLQLDTIARDVSQLRDKLDARQIVVVMESAPSREQLIQRLMSLKNSNPHAVVATRIGEQQAWVVTPVMKYEVVSQNNPFAVLEAGQPASIEEMAMRMSCLRQMAELPGTSATITLPAEEQMMDYPPLMASSEGY</sequence>
<evidence type="ECO:0000313" key="2">
    <source>
        <dbReference type="EMBL" id="MBC2593265.1"/>
    </source>
</evidence>
<reference evidence="2 3" key="1">
    <citation type="submission" date="2020-07" db="EMBL/GenBank/DDBJ databases">
        <authorList>
            <person name="Feng X."/>
        </authorList>
    </citation>
    <scope>NUCLEOTIDE SEQUENCE [LARGE SCALE GENOMIC DNA]</scope>
    <source>
        <strain evidence="2 3">JCM31066</strain>
    </source>
</reference>
<dbReference type="RefSeq" id="WP_185674277.1">
    <property type="nucleotide sequence ID" value="NZ_JACHVB010000013.1"/>
</dbReference>
<evidence type="ECO:0000313" key="3">
    <source>
        <dbReference type="Proteomes" id="UP000546464"/>
    </source>
</evidence>
<keyword evidence="1" id="KW-0812">Transmembrane</keyword>
<keyword evidence="1" id="KW-0472">Membrane</keyword>
<name>A0A842HAC5_9BACT</name>
<comment type="caution">
    <text evidence="2">The sequence shown here is derived from an EMBL/GenBank/DDBJ whole genome shotgun (WGS) entry which is preliminary data.</text>
</comment>
<dbReference type="Proteomes" id="UP000546464">
    <property type="component" value="Unassembled WGS sequence"/>
</dbReference>
<dbReference type="EMBL" id="JACHVB010000013">
    <property type="protein sequence ID" value="MBC2593265.1"/>
    <property type="molecule type" value="Genomic_DNA"/>
</dbReference>
<accession>A0A842HAC5</accession>
<keyword evidence="1" id="KW-1133">Transmembrane helix</keyword>
<evidence type="ECO:0000256" key="1">
    <source>
        <dbReference type="SAM" id="Phobius"/>
    </source>
</evidence>
<proteinExistence type="predicted"/>
<protein>
    <submittedName>
        <fullName evidence="2">Uncharacterized protein</fullName>
    </submittedName>
</protein>
<organism evidence="2 3">
    <name type="scientific">Ruficoccus amylovorans</name>
    <dbReference type="NCBI Taxonomy" id="1804625"/>
    <lineage>
        <taxon>Bacteria</taxon>
        <taxon>Pseudomonadati</taxon>
        <taxon>Verrucomicrobiota</taxon>
        <taxon>Opitutia</taxon>
        <taxon>Puniceicoccales</taxon>
        <taxon>Cerasicoccaceae</taxon>
        <taxon>Ruficoccus</taxon>
    </lineage>
</organism>
<dbReference type="AlphaFoldDB" id="A0A842HAC5"/>
<gene>
    <name evidence="2" type="ORF">H5P28_03225</name>
</gene>